<sequence>MLREERLQKILTILKERRYESVRNLAKVLNVPEITVRRDLEYLEKLRKIKRIRGGATVEGEFLLEEHPFERKIVENIEAKKKIAQEAFKLIERHDVIFLDAGTTTYEIAELIFTLFDAPLTVFTNSLQVICKLHSKENIELFVIGNKLRHITGAFIFKNYDLNFLEGFHIFKAFIAANGFDDRFIYTPSDDEAFLKRRMIEISEVPILVADSSKAGKTATWKIAPITSFKYAIFDSLNQYVKEFQKSGVTVIVHDQQST</sequence>
<reference evidence="5" key="1">
    <citation type="submission" date="2016-04" db="EMBL/GenBank/DDBJ databases">
        <title>The genome sequence project of a novel Fervidobacterium isolate from a hot spring in Thailand.</title>
        <authorList>
            <person name="Gonzalez J.M."/>
            <person name="Cuecas A."/>
            <person name="Kanoksilapatham W."/>
        </authorList>
    </citation>
    <scope>NUCLEOTIDE SEQUENCE [LARGE SCALE GENOMIC DNA]</scope>
    <source>
        <strain evidence="5">FC2004</strain>
    </source>
</reference>
<dbReference type="Gene3D" id="1.10.10.10">
    <property type="entry name" value="Winged helix-like DNA-binding domain superfamily/Winged helix DNA-binding domain"/>
    <property type="match status" value="1"/>
</dbReference>
<evidence type="ECO:0000259" key="3">
    <source>
        <dbReference type="PROSITE" id="PS51000"/>
    </source>
</evidence>
<dbReference type="SMART" id="SM00420">
    <property type="entry name" value="HTH_DEOR"/>
    <property type="match status" value="1"/>
</dbReference>
<evidence type="ECO:0000256" key="2">
    <source>
        <dbReference type="ARBA" id="ARBA00023163"/>
    </source>
</evidence>
<dbReference type="InterPro" id="IPR050313">
    <property type="entry name" value="Carb_Metab_HTH_regulators"/>
</dbReference>
<accession>A0A1E3G154</accession>
<keyword evidence="2" id="KW-0804">Transcription</keyword>
<dbReference type="GO" id="GO:0003700">
    <property type="term" value="F:DNA-binding transcription factor activity"/>
    <property type="evidence" value="ECO:0007669"/>
    <property type="project" value="InterPro"/>
</dbReference>
<dbReference type="AlphaFoldDB" id="A0A1E3G154"/>
<evidence type="ECO:0000313" key="5">
    <source>
        <dbReference type="Proteomes" id="UP000094570"/>
    </source>
</evidence>
<dbReference type="SUPFAM" id="SSF100950">
    <property type="entry name" value="NagB/RpiA/CoA transferase-like"/>
    <property type="match status" value="1"/>
</dbReference>
<dbReference type="EMBL" id="LWAF01000014">
    <property type="protein sequence ID" value="ODN29952.1"/>
    <property type="molecule type" value="Genomic_DNA"/>
</dbReference>
<protein>
    <recommendedName>
        <fullName evidence="3">HTH deoR-type domain-containing protein</fullName>
    </recommendedName>
</protein>
<dbReference type="Gene3D" id="3.40.50.1360">
    <property type="match status" value="1"/>
</dbReference>
<dbReference type="InterPro" id="IPR036390">
    <property type="entry name" value="WH_DNA-bd_sf"/>
</dbReference>
<dbReference type="PANTHER" id="PTHR30363">
    <property type="entry name" value="HTH-TYPE TRANSCRIPTIONAL REGULATOR SRLR-RELATED"/>
    <property type="match status" value="1"/>
</dbReference>
<dbReference type="SUPFAM" id="SSF46785">
    <property type="entry name" value="Winged helix' DNA-binding domain"/>
    <property type="match status" value="1"/>
</dbReference>
<dbReference type="Proteomes" id="UP000094570">
    <property type="component" value="Unassembled WGS sequence"/>
</dbReference>
<dbReference type="SMART" id="SM01134">
    <property type="entry name" value="DeoRC"/>
    <property type="match status" value="1"/>
</dbReference>
<evidence type="ECO:0000313" key="4">
    <source>
        <dbReference type="EMBL" id="ODN29952.1"/>
    </source>
</evidence>
<gene>
    <name evidence="4" type="ORF">A4H02_08075</name>
</gene>
<keyword evidence="1" id="KW-0805">Transcription regulation</keyword>
<organism evidence="4 5">
    <name type="scientific">Fervidobacterium thailandense</name>
    <dbReference type="NCBI Taxonomy" id="1008305"/>
    <lineage>
        <taxon>Bacteria</taxon>
        <taxon>Thermotogati</taxon>
        <taxon>Thermotogota</taxon>
        <taxon>Thermotogae</taxon>
        <taxon>Thermotogales</taxon>
        <taxon>Fervidobacteriaceae</taxon>
        <taxon>Fervidobacterium</taxon>
    </lineage>
</organism>
<keyword evidence="5" id="KW-1185">Reference proteome</keyword>
<dbReference type="InterPro" id="IPR037171">
    <property type="entry name" value="NagB/RpiA_transferase-like"/>
</dbReference>
<dbReference type="RefSeq" id="WP_069293671.1">
    <property type="nucleotide sequence ID" value="NZ_CP140110.1"/>
</dbReference>
<dbReference type="OrthoDB" id="9797223at2"/>
<evidence type="ECO:0000256" key="1">
    <source>
        <dbReference type="ARBA" id="ARBA00023015"/>
    </source>
</evidence>
<comment type="caution">
    <text evidence="4">The sequence shown here is derived from an EMBL/GenBank/DDBJ whole genome shotgun (WGS) entry which is preliminary data.</text>
</comment>
<dbReference type="InterPro" id="IPR001034">
    <property type="entry name" value="DeoR_HTH"/>
</dbReference>
<name>A0A1E3G154_9BACT</name>
<dbReference type="Pfam" id="PF00455">
    <property type="entry name" value="DeoRC"/>
    <property type="match status" value="1"/>
</dbReference>
<dbReference type="PROSITE" id="PS51000">
    <property type="entry name" value="HTH_DEOR_2"/>
    <property type="match status" value="1"/>
</dbReference>
<dbReference type="PANTHER" id="PTHR30363:SF44">
    <property type="entry name" value="AGA OPERON TRANSCRIPTIONAL REPRESSOR-RELATED"/>
    <property type="match status" value="1"/>
</dbReference>
<dbReference type="Pfam" id="PF08220">
    <property type="entry name" value="HTH_DeoR"/>
    <property type="match status" value="1"/>
</dbReference>
<dbReference type="STRING" id="1008305.A4H02_08075"/>
<proteinExistence type="predicted"/>
<dbReference type="InterPro" id="IPR036388">
    <property type="entry name" value="WH-like_DNA-bd_sf"/>
</dbReference>
<feature type="domain" description="HTH deoR-type" evidence="3">
    <location>
        <begin position="3"/>
        <end position="58"/>
    </location>
</feature>
<dbReference type="InterPro" id="IPR014036">
    <property type="entry name" value="DeoR-like_C"/>
</dbReference>